<protein>
    <recommendedName>
        <fullName evidence="3">DUF829 domain-containing protein</fullName>
    </recommendedName>
</protein>
<sequence length="414" mass="45968">MWGFGGRYYWGRRGGDGGVEKVGGVMVVFAWMSSQERHLKSYVQLYGSLGWNSLVCHSQFLNLFFSNKAEAFALEVLGALIKEVKVRPCPVVFASFSGGPKACMYKLIQMLEGQCETNLCQDDIQLVRSCMSGYIFDSSPVDFTSDLGKRFAVHPSVTKISKPPRLASWIANGIASGLDTLFLSRFESQRSEYWQTLYSSIGMGVPYLILCSESDDLAPYHIIRNFAQRLQNFGADVKIITWKGSSHVDHYRHYPVDYKAAVTELLGKAASTYSQRHSLVEHENMGFEGVGNTISNPILNPTRAAAPPGHGSNGLTLALSDQFLVPTPVDSYYGCGMDFGSVQDNHQEGVAHMPIGPSINVHGVLGQSLFDVCVPKDVDDWDIKQSYYTGRHSFISTRRHGKFNPVKCMLRSRL</sequence>
<name>A0AAN7R6C3_TRANT</name>
<dbReference type="SUPFAM" id="SSF53474">
    <property type="entry name" value="alpha/beta-Hydrolases"/>
    <property type="match status" value="1"/>
</dbReference>
<accession>A0AAN7R6C3</accession>
<reference evidence="1 2" key="1">
    <citation type="journal article" date="2023" name="Hortic Res">
        <title>Pangenome of water caltrop reveals structural variations and asymmetric subgenome divergence after allopolyploidization.</title>
        <authorList>
            <person name="Zhang X."/>
            <person name="Chen Y."/>
            <person name="Wang L."/>
            <person name="Yuan Y."/>
            <person name="Fang M."/>
            <person name="Shi L."/>
            <person name="Lu R."/>
            <person name="Comes H.P."/>
            <person name="Ma Y."/>
            <person name="Chen Y."/>
            <person name="Huang G."/>
            <person name="Zhou Y."/>
            <person name="Zheng Z."/>
            <person name="Qiu Y."/>
        </authorList>
    </citation>
    <scope>NUCLEOTIDE SEQUENCE [LARGE SCALE GENOMIC DNA]</scope>
    <source>
        <strain evidence="1">F231</strain>
    </source>
</reference>
<evidence type="ECO:0008006" key="3">
    <source>
        <dbReference type="Google" id="ProtNLM"/>
    </source>
</evidence>
<dbReference type="PANTHER" id="PTHR12265">
    <property type="entry name" value="TRANSMEMBRANE PROTEIN 53"/>
    <property type="match status" value="1"/>
</dbReference>
<proteinExistence type="predicted"/>
<dbReference type="InterPro" id="IPR008547">
    <property type="entry name" value="DUF829_TMEM53"/>
</dbReference>
<dbReference type="Pfam" id="PF05705">
    <property type="entry name" value="DUF829"/>
    <property type="match status" value="1"/>
</dbReference>
<dbReference type="InterPro" id="IPR029058">
    <property type="entry name" value="AB_hydrolase_fold"/>
</dbReference>
<keyword evidence="2" id="KW-1185">Reference proteome</keyword>
<evidence type="ECO:0000313" key="2">
    <source>
        <dbReference type="Proteomes" id="UP001346149"/>
    </source>
</evidence>
<dbReference type="AlphaFoldDB" id="A0AAN7R6C3"/>
<dbReference type="EMBL" id="JAXQNO010000012">
    <property type="protein sequence ID" value="KAK4787473.1"/>
    <property type="molecule type" value="Genomic_DNA"/>
</dbReference>
<organism evidence="1 2">
    <name type="scientific">Trapa natans</name>
    <name type="common">Water chestnut</name>
    <dbReference type="NCBI Taxonomy" id="22666"/>
    <lineage>
        <taxon>Eukaryota</taxon>
        <taxon>Viridiplantae</taxon>
        <taxon>Streptophyta</taxon>
        <taxon>Embryophyta</taxon>
        <taxon>Tracheophyta</taxon>
        <taxon>Spermatophyta</taxon>
        <taxon>Magnoliopsida</taxon>
        <taxon>eudicotyledons</taxon>
        <taxon>Gunneridae</taxon>
        <taxon>Pentapetalae</taxon>
        <taxon>rosids</taxon>
        <taxon>malvids</taxon>
        <taxon>Myrtales</taxon>
        <taxon>Lythraceae</taxon>
        <taxon>Trapa</taxon>
    </lineage>
</organism>
<gene>
    <name evidence="1" type="ORF">SAY86_011306</name>
</gene>
<dbReference type="Proteomes" id="UP001346149">
    <property type="component" value="Unassembled WGS sequence"/>
</dbReference>
<comment type="caution">
    <text evidence="1">The sequence shown here is derived from an EMBL/GenBank/DDBJ whole genome shotgun (WGS) entry which is preliminary data.</text>
</comment>
<evidence type="ECO:0000313" key="1">
    <source>
        <dbReference type="EMBL" id="KAK4787473.1"/>
    </source>
</evidence>
<dbReference type="PANTHER" id="PTHR12265:SF0">
    <property type="entry name" value="EXPRESSED PROTEIN"/>
    <property type="match status" value="1"/>
</dbReference>